<dbReference type="EMBL" id="JAAKZZ010000179">
    <property type="protein sequence ID" value="NGO70243.1"/>
    <property type="molecule type" value="Genomic_DNA"/>
</dbReference>
<gene>
    <name evidence="1" type="ORF">G5C65_18185</name>
</gene>
<organism evidence="1 2">
    <name type="scientific">Streptomyces boncukensis</name>
    <dbReference type="NCBI Taxonomy" id="2711219"/>
    <lineage>
        <taxon>Bacteria</taxon>
        <taxon>Bacillati</taxon>
        <taxon>Actinomycetota</taxon>
        <taxon>Actinomycetes</taxon>
        <taxon>Kitasatosporales</taxon>
        <taxon>Streptomycetaceae</taxon>
        <taxon>Streptomyces</taxon>
    </lineage>
</organism>
<name>A0A6G4WZ12_9ACTN</name>
<comment type="caution">
    <text evidence="1">The sequence shown here is derived from an EMBL/GenBank/DDBJ whole genome shotgun (WGS) entry which is preliminary data.</text>
</comment>
<accession>A0A6G4WZ12</accession>
<dbReference type="AlphaFoldDB" id="A0A6G4WZ12"/>
<evidence type="ECO:0000313" key="1">
    <source>
        <dbReference type="EMBL" id="NGO70243.1"/>
    </source>
</evidence>
<dbReference type="RefSeq" id="WP_206441958.1">
    <property type="nucleotide sequence ID" value="NZ_JAAKZZ010000179.1"/>
</dbReference>
<feature type="non-terminal residue" evidence="1">
    <location>
        <position position="124"/>
    </location>
</feature>
<proteinExistence type="predicted"/>
<evidence type="ECO:0000313" key="2">
    <source>
        <dbReference type="Proteomes" id="UP000477722"/>
    </source>
</evidence>
<sequence>MNATSKKPGLSAGVDAAEMAVVLRVDAIQRGTLTAMARTVAESVEAEDDVHTALMTLGEVVTGDASGPEEDAHVEALEEAACLDYAAVEIGLADAVRLRAELDAAIARLSRFNPAAADELGGRG</sequence>
<dbReference type="Proteomes" id="UP000477722">
    <property type="component" value="Unassembled WGS sequence"/>
</dbReference>
<reference evidence="1 2" key="1">
    <citation type="submission" date="2020-02" db="EMBL/GenBank/DDBJ databases">
        <title>Whole-genome analyses of novel actinobacteria.</title>
        <authorList>
            <person name="Sahin N."/>
            <person name="Tatar D."/>
        </authorList>
    </citation>
    <scope>NUCLEOTIDE SEQUENCE [LARGE SCALE GENOMIC DNA]</scope>
    <source>
        <strain evidence="1 2">SB3404</strain>
    </source>
</reference>
<protein>
    <submittedName>
        <fullName evidence="1">Uncharacterized protein</fullName>
    </submittedName>
</protein>
<keyword evidence="2" id="KW-1185">Reference proteome</keyword>